<accession>A0A1V4J7K1</accession>
<comment type="caution">
    <text evidence="1">The sequence shown here is derived from an EMBL/GenBank/DDBJ whole genome shotgun (WGS) entry which is preliminary data.</text>
</comment>
<proteinExistence type="predicted"/>
<evidence type="ECO:0000313" key="2">
    <source>
        <dbReference type="Proteomes" id="UP000190648"/>
    </source>
</evidence>
<dbReference type="AlphaFoldDB" id="A0A1V4J7K1"/>
<gene>
    <name evidence="1" type="ORF">AV530_006016</name>
</gene>
<dbReference type="OrthoDB" id="10268090at2759"/>
<reference evidence="1 2" key="1">
    <citation type="submission" date="2016-02" db="EMBL/GenBank/DDBJ databases">
        <title>Band-tailed pigeon sequencing and assembly.</title>
        <authorList>
            <person name="Soares A.E."/>
            <person name="Novak B.J."/>
            <person name="Rice E.S."/>
            <person name="O'Connell B."/>
            <person name="Chang D."/>
            <person name="Weber S."/>
            <person name="Shapiro B."/>
        </authorList>
    </citation>
    <scope>NUCLEOTIDE SEQUENCE [LARGE SCALE GENOMIC DNA]</scope>
    <source>
        <strain evidence="1">BTP2013</strain>
        <tissue evidence="1">Blood</tissue>
    </source>
</reference>
<evidence type="ECO:0000313" key="1">
    <source>
        <dbReference type="EMBL" id="OPJ68060.1"/>
    </source>
</evidence>
<protein>
    <submittedName>
        <fullName evidence="1">Uncharacterized protein</fullName>
    </submittedName>
</protein>
<keyword evidence="2" id="KW-1185">Reference proteome</keyword>
<sequence length="66" mass="7560">MEFSVEMVIIWSGNGSLESQKYLRDGWNLFHNDFFGKGYSEGQDPHNGKLNVKICTEVKGPDHLQM</sequence>
<name>A0A1V4J7K1_PATFA</name>
<organism evidence="1 2">
    <name type="scientific">Patagioenas fasciata monilis</name>
    <dbReference type="NCBI Taxonomy" id="372326"/>
    <lineage>
        <taxon>Eukaryota</taxon>
        <taxon>Metazoa</taxon>
        <taxon>Chordata</taxon>
        <taxon>Craniata</taxon>
        <taxon>Vertebrata</taxon>
        <taxon>Euteleostomi</taxon>
        <taxon>Archelosauria</taxon>
        <taxon>Archosauria</taxon>
        <taxon>Dinosauria</taxon>
        <taxon>Saurischia</taxon>
        <taxon>Theropoda</taxon>
        <taxon>Coelurosauria</taxon>
        <taxon>Aves</taxon>
        <taxon>Neognathae</taxon>
        <taxon>Neoaves</taxon>
        <taxon>Columbimorphae</taxon>
        <taxon>Columbiformes</taxon>
        <taxon>Columbidae</taxon>
        <taxon>Patagioenas</taxon>
    </lineage>
</organism>
<dbReference type="Proteomes" id="UP000190648">
    <property type="component" value="Unassembled WGS sequence"/>
</dbReference>
<dbReference type="EMBL" id="LSYS01008708">
    <property type="protein sequence ID" value="OPJ68060.1"/>
    <property type="molecule type" value="Genomic_DNA"/>
</dbReference>